<keyword evidence="3" id="KW-1185">Reference proteome</keyword>
<protein>
    <submittedName>
        <fullName evidence="2">Uncharacterized protein</fullName>
    </submittedName>
</protein>
<dbReference type="Proteomes" id="UP000199708">
    <property type="component" value="Unassembled WGS sequence"/>
</dbReference>
<dbReference type="RefSeq" id="WP_168427116.1">
    <property type="nucleotide sequence ID" value="NZ_FNCK01000001.1"/>
</dbReference>
<keyword evidence="1" id="KW-0812">Transmembrane</keyword>
<sequence>MKKNNKKVVMKLIVFGFVLYIFSAMVDGLLITLFDTTIAEYFAENLFSLIN</sequence>
<reference evidence="2 3" key="1">
    <citation type="submission" date="2016-10" db="EMBL/GenBank/DDBJ databases">
        <authorList>
            <person name="de Groot N.N."/>
        </authorList>
    </citation>
    <scope>NUCLEOTIDE SEQUENCE [LARGE SCALE GENOMIC DNA]</scope>
    <source>
        <strain evidence="2 3">ATCC BAA-466</strain>
    </source>
</reference>
<evidence type="ECO:0000313" key="2">
    <source>
        <dbReference type="EMBL" id="SDF78044.1"/>
    </source>
</evidence>
<dbReference type="AlphaFoldDB" id="A0A1G7NVK1"/>
<keyword evidence="1" id="KW-1133">Transmembrane helix</keyword>
<dbReference type="EMBL" id="FNCK01000001">
    <property type="protein sequence ID" value="SDF78044.1"/>
    <property type="molecule type" value="Genomic_DNA"/>
</dbReference>
<proteinExistence type="predicted"/>
<evidence type="ECO:0000256" key="1">
    <source>
        <dbReference type="SAM" id="Phobius"/>
    </source>
</evidence>
<name>A0A1G7NVK1_9LACT</name>
<accession>A0A1G7NVK1</accession>
<organism evidence="2 3">
    <name type="scientific">Facklamia miroungae</name>
    <dbReference type="NCBI Taxonomy" id="120956"/>
    <lineage>
        <taxon>Bacteria</taxon>
        <taxon>Bacillati</taxon>
        <taxon>Bacillota</taxon>
        <taxon>Bacilli</taxon>
        <taxon>Lactobacillales</taxon>
        <taxon>Aerococcaceae</taxon>
        <taxon>Facklamia</taxon>
    </lineage>
</organism>
<feature type="transmembrane region" description="Helical" evidence="1">
    <location>
        <begin position="12"/>
        <end position="34"/>
    </location>
</feature>
<evidence type="ECO:0000313" key="3">
    <source>
        <dbReference type="Proteomes" id="UP000199708"/>
    </source>
</evidence>
<gene>
    <name evidence="2" type="ORF">SAMN05421791_10120</name>
</gene>
<keyword evidence="1" id="KW-0472">Membrane</keyword>